<dbReference type="SUPFAM" id="SSF53067">
    <property type="entry name" value="Actin-like ATPase domain"/>
    <property type="match status" value="2"/>
</dbReference>
<dbReference type="Gene3D" id="3.30.420.40">
    <property type="match status" value="2"/>
</dbReference>
<dbReference type="PANTHER" id="PTHR14187">
    <property type="entry name" value="ALPHA KINASE/ELONGATION FACTOR 2 KINASE"/>
    <property type="match status" value="1"/>
</dbReference>
<keyword evidence="2" id="KW-0067">ATP-binding</keyword>
<evidence type="ECO:0000256" key="2">
    <source>
        <dbReference type="ARBA" id="ARBA00022840"/>
    </source>
</evidence>
<evidence type="ECO:0000256" key="3">
    <source>
        <dbReference type="SAM" id="MobiDB-lite"/>
    </source>
</evidence>
<dbReference type="PANTHER" id="PTHR14187:SF5">
    <property type="entry name" value="HEAT SHOCK 70 KDA PROTEIN 12A"/>
    <property type="match status" value="1"/>
</dbReference>
<dbReference type="AlphaFoldDB" id="A0A6A6FAX3"/>
<organism evidence="4 5">
    <name type="scientific">Cercospora zeae-maydis SCOH1-5</name>
    <dbReference type="NCBI Taxonomy" id="717836"/>
    <lineage>
        <taxon>Eukaryota</taxon>
        <taxon>Fungi</taxon>
        <taxon>Dikarya</taxon>
        <taxon>Ascomycota</taxon>
        <taxon>Pezizomycotina</taxon>
        <taxon>Dothideomycetes</taxon>
        <taxon>Dothideomycetidae</taxon>
        <taxon>Mycosphaerellales</taxon>
        <taxon>Mycosphaerellaceae</taxon>
        <taxon>Cercospora</taxon>
    </lineage>
</organism>
<accession>A0A6A6FAX3</accession>
<dbReference type="EMBL" id="ML992681">
    <property type="protein sequence ID" value="KAF2210458.1"/>
    <property type="molecule type" value="Genomic_DNA"/>
</dbReference>
<feature type="compositionally biased region" description="Basic and acidic residues" evidence="3">
    <location>
        <begin position="686"/>
        <end position="700"/>
    </location>
</feature>
<dbReference type="Gene3D" id="3.90.640.10">
    <property type="entry name" value="Actin, Chain A, domain 4"/>
    <property type="match status" value="1"/>
</dbReference>
<dbReference type="GO" id="GO:0140662">
    <property type="term" value="F:ATP-dependent protein folding chaperone"/>
    <property type="evidence" value="ECO:0007669"/>
    <property type="project" value="InterPro"/>
</dbReference>
<dbReference type="Pfam" id="PF00012">
    <property type="entry name" value="HSP70"/>
    <property type="match status" value="1"/>
</dbReference>
<feature type="compositionally biased region" description="Basic and acidic residues" evidence="3">
    <location>
        <begin position="713"/>
        <end position="722"/>
    </location>
</feature>
<feature type="region of interest" description="Disordered" evidence="3">
    <location>
        <begin position="686"/>
        <end position="737"/>
    </location>
</feature>
<dbReference type="Proteomes" id="UP000799539">
    <property type="component" value="Unassembled WGS sequence"/>
</dbReference>
<keyword evidence="5" id="KW-1185">Reference proteome</keyword>
<dbReference type="CDD" id="cd10170">
    <property type="entry name" value="ASKHA_NBD_HSP70"/>
    <property type="match status" value="1"/>
</dbReference>
<protein>
    <submittedName>
        <fullName evidence="4">Uncharacterized protein</fullName>
    </submittedName>
</protein>
<keyword evidence="1" id="KW-0547">Nucleotide-binding</keyword>
<gene>
    <name evidence="4" type="ORF">CERZMDRAFT_99517</name>
</gene>
<dbReference type="OrthoDB" id="3630997at2759"/>
<evidence type="ECO:0000256" key="1">
    <source>
        <dbReference type="ARBA" id="ARBA00022741"/>
    </source>
</evidence>
<dbReference type="InterPro" id="IPR013126">
    <property type="entry name" value="Hsp_70_fam"/>
</dbReference>
<dbReference type="InterPro" id="IPR043129">
    <property type="entry name" value="ATPase_NBD"/>
</dbReference>
<evidence type="ECO:0000313" key="5">
    <source>
        <dbReference type="Proteomes" id="UP000799539"/>
    </source>
</evidence>
<evidence type="ECO:0000313" key="4">
    <source>
        <dbReference type="EMBL" id="KAF2210458.1"/>
    </source>
</evidence>
<sequence length="830" mass="92749">MHEAADQARVNIAFKASHLFSVPQRALHLSYIFGRRSAMRQEPRSILSARPTRVDSSTRPRAAMSSTSAGGAKQLSIACDYGTSSMRFAYRFHEPLSGHRPSVSDIRDVPFNGEPASPQLLAFKDGQTLFGHQVEEMLLKRDAAGTPLLTHDDIVSFLKVGIYPNLEAEALSQEISGQLERLREAFDLPEHTDAHVIKVHVLAAHLREAYKYVLDQIASDLKSQLQHGHSGDLDLANTNIKFFFSVPGMWTPATNWCITAAAELAGLNNVTLVSEPYAAAAYFLNDMIIQNRKVFSKGARILFIDAGGGTSDVVTFELVGDSTSGATTKMVAVGTADGRLCGSEFINLHFLVWLDHKIEADHEAFPGGKAALLIDMGLSPAEFKDRATRSFASLKHKYHTRQHESYVVHVDGKRGAQRRTISIDIECDQAACNHTMCDQMENFFRPVLQENFDMIRKSLEEDDQIEAIIAMGGFAKSQHFMSRLKAEFGQVQRLRGSRAKDLGDSKDFSPIHIQDGNETMVGFNHPVARGALLRHYEFAHRNLPTQDCFMVAEDAPWDPVKHGPQKHHTIIKGEANPHEDWVKGLSRTIMRAGRRDVESAIWHTRHIGKDDTHQRLQVYWAAREVPEGTPMFRKEDGSGVKGRTVPGIMPCGIPINYALPNMEKLAQAYPKALKPRYPEYILQEERAESNDIQDSAKDADFATSKTSRKRTPSSKDRFGEPIRRRKRGQVRRARSQKPRSCQNCGYDMNVTSILSWADNICEGCASQAFYAIMIRVIVQYLGSKVLLTVEMAKPDHFVDAVNGLPIGPEDVIELHRMSFMDSNFNPNALT</sequence>
<reference evidence="4" key="1">
    <citation type="journal article" date="2020" name="Stud. Mycol.">
        <title>101 Dothideomycetes genomes: a test case for predicting lifestyles and emergence of pathogens.</title>
        <authorList>
            <person name="Haridas S."/>
            <person name="Albert R."/>
            <person name="Binder M."/>
            <person name="Bloem J."/>
            <person name="Labutti K."/>
            <person name="Salamov A."/>
            <person name="Andreopoulos B."/>
            <person name="Baker S."/>
            <person name="Barry K."/>
            <person name="Bills G."/>
            <person name="Bluhm B."/>
            <person name="Cannon C."/>
            <person name="Castanera R."/>
            <person name="Culley D."/>
            <person name="Daum C."/>
            <person name="Ezra D."/>
            <person name="Gonzalez J."/>
            <person name="Henrissat B."/>
            <person name="Kuo A."/>
            <person name="Liang C."/>
            <person name="Lipzen A."/>
            <person name="Lutzoni F."/>
            <person name="Magnuson J."/>
            <person name="Mondo S."/>
            <person name="Nolan M."/>
            <person name="Ohm R."/>
            <person name="Pangilinan J."/>
            <person name="Park H.-J."/>
            <person name="Ramirez L."/>
            <person name="Alfaro M."/>
            <person name="Sun H."/>
            <person name="Tritt A."/>
            <person name="Yoshinaga Y."/>
            <person name="Zwiers L.-H."/>
            <person name="Turgeon B."/>
            <person name="Goodwin S."/>
            <person name="Spatafora J."/>
            <person name="Crous P."/>
            <person name="Grigoriev I."/>
        </authorList>
    </citation>
    <scope>NUCLEOTIDE SEQUENCE</scope>
    <source>
        <strain evidence="4">SCOH1-5</strain>
    </source>
</reference>
<proteinExistence type="predicted"/>
<name>A0A6A6FAX3_9PEZI</name>
<feature type="compositionally biased region" description="Basic residues" evidence="3">
    <location>
        <begin position="723"/>
        <end position="737"/>
    </location>
</feature>
<dbReference type="GO" id="GO:0005524">
    <property type="term" value="F:ATP binding"/>
    <property type="evidence" value="ECO:0007669"/>
    <property type="project" value="UniProtKB-KW"/>
</dbReference>